<keyword evidence="1" id="KW-0378">Hydrolase</keyword>
<protein>
    <submittedName>
        <fullName evidence="1">Flap endonuclease</fullName>
    </submittedName>
</protein>
<dbReference type="Proteomes" id="UP001458415">
    <property type="component" value="Unassembled WGS sequence"/>
</dbReference>
<proteinExistence type="predicted"/>
<keyword evidence="2" id="KW-1185">Reference proteome</keyword>
<name>A0ABV1WLI9_9ACTN</name>
<gene>
    <name evidence="1" type="ORF">ABT317_50890</name>
</gene>
<dbReference type="EMBL" id="JBEPCU010002160">
    <property type="protein sequence ID" value="MER6985030.1"/>
    <property type="molecule type" value="Genomic_DNA"/>
</dbReference>
<keyword evidence="1" id="KW-0255">Endonuclease</keyword>
<sequence length="62" mass="6459">LDEARPYLAVAPTVVRVAADVPLPDAGTALPRTPRDPVALEELAGRWGLGGSLQRLLTTLAA</sequence>
<feature type="non-terminal residue" evidence="1">
    <location>
        <position position="1"/>
    </location>
</feature>
<comment type="caution">
    <text evidence="1">The sequence shown here is derived from an EMBL/GenBank/DDBJ whole genome shotgun (WGS) entry which is preliminary data.</text>
</comment>
<accession>A0ABV1WLI9</accession>
<reference evidence="1 2" key="1">
    <citation type="submission" date="2024-06" db="EMBL/GenBank/DDBJ databases">
        <title>The Natural Products Discovery Center: Release of the First 8490 Sequenced Strains for Exploring Actinobacteria Biosynthetic Diversity.</title>
        <authorList>
            <person name="Kalkreuter E."/>
            <person name="Kautsar S.A."/>
            <person name="Yang D."/>
            <person name="Bader C.D."/>
            <person name="Teijaro C.N."/>
            <person name="Fluegel L."/>
            <person name="Davis C.M."/>
            <person name="Simpson J.R."/>
            <person name="Lauterbach L."/>
            <person name="Steele A.D."/>
            <person name="Gui C."/>
            <person name="Meng S."/>
            <person name="Li G."/>
            <person name="Viehrig K."/>
            <person name="Ye F."/>
            <person name="Su P."/>
            <person name="Kiefer A.F."/>
            <person name="Nichols A."/>
            <person name="Cepeda A.J."/>
            <person name="Yan W."/>
            <person name="Fan B."/>
            <person name="Jiang Y."/>
            <person name="Adhikari A."/>
            <person name="Zheng C.-J."/>
            <person name="Schuster L."/>
            <person name="Cowan T.M."/>
            <person name="Smanski M.J."/>
            <person name="Chevrette M.G."/>
            <person name="De Carvalho L.P.S."/>
            <person name="Shen B."/>
        </authorList>
    </citation>
    <scope>NUCLEOTIDE SEQUENCE [LARGE SCALE GENOMIC DNA]</scope>
    <source>
        <strain evidence="1 2">NPDC000634</strain>
    </source>
</reference>
<evidence type="ECO:0000313" key="2">
    <source>
        <dbReference type="Proteomes" id="UP001458415"/>
    </source>
</evidence>
<evidence type="ECO:0000313" key="1">
    <source>
        <dbReference type="EMBL" id="MER6985030.1"/>
    </source>
</evidence>
<organism evidence="1 2">
    <name type="scientific">Streptomyces carpinensis</name>
    <dbReference type="NCBI Taxonomy" id="66369"/>
    <lineage>
        <taxon>Bacteria</taxon>
        <taxon>Bacillati</taxon>
        <taxon>Actinomycetota</taxon>
        <taxon>Actinomycetes</taxon>
        <taxon>Kitasatosporales</taxon>
        <taxon>Streptomycetaceae</taxon>
        <taxon>Streptomyces</taxon>
    </lineage>
</organism>
<keyword evidence="1" id="KW-0540">Nuclease</keyword>
<dbReference type="GO" id="GO:0004519">
    <property type="term" value="F:endonuclease activity"/>
    <property type="evidence" value="ECO:0007669"/>
    <property type="project" value="UniProtKB-KW"/>
</dbReference>